<evidence type="ECO:0000256" key="1">
    <source>
        <dbReference type="SAM" id="MobiDB-lite"/>
    </source>
</evidence>
<sequence>MNTINLYPLTLGSHVASGVADADPSTVLPDEDPVDSSAPARRFASTSTVSALAHQLNEAAIRTAQKNSNSLDLITGDNYFASKTVHDTEMPSSNDPELLARARQATGFVNGVDSNPFKGLVRDQLSLIAHDEGGSFTINERRAAWEELQSTPAPSLKSIPVNGRDLMISRLFRGSEPPVALPPATFYNMAQNPCDFLTIEDRNLIADMFAYAQAEGANLAHVTQVAVVLGDYRRSSDGRQTVGGNNGYDANGYRVTFDFKKEEAQIASRILNGSAINSTRIDQGFLRYILHPDHGAFTNLGGIPFLERMVNKFSNEGDDQPPLGSEFATFKKINFEDYAVRTTNKAIRLPPDKSVAVVINGVWSLTEYGKVCGYAIDSATGRLSTPSDSSGEKTPPPSTLGIPATDAANRTILDALAETRDQPTQRWIWPGHLFTILRNIKP</sequence>
<dbReference type="RefSeq" id="WP_143038201.1">
    <property type="nucleotide sequence ID" value="NZ_FNUA01000002.1"/>
</dbReference>
<dbReference type="AlphaFoldDB" id="A0A6H9SC04"/>
<accession>A0A6H9SC04</accession>
<proteinExistence type="predicted"/>
<comment type="caution">
    <text evidence="2">The sequence shown here is derived from an EMBL/GenBank/DDBJ whole genome shotgun (WGS) entry which is preliminary data.</text>
</comment>
<feature type="region of interest" description="Disordered" evidence="1">
    <location>
        <begin position="382"/>
        <end position="405"/>
    </location>
</feature>
<gene>
    <name evidence="2" type="ORF">F7R03_01035</name>
</gene>
<name>A0A6H9SC04_9PSED</name>
<dbReference type="EMBL" id="VZPQ01000001">
    <property type="protein sequence ID" value="KAB0569749.1"/>
    <property type="molecule type" value="Genomic_DNA"/>
</dbReference>
<protein>
    <submittedName>
        <fullName evidence="2">Uncharacterized protein</fullName>
    </submittedName>
</protein>
<organism evidence="2 3">
    <name type="scientific">Pseudomonas palleroniana</name>
    <dbReference type="NCBI Taxonomy" id="191390"/>
    <lineage>
        <taxon>Bacteria</taxon>
        <taxon>Pseudomonadati</taxon>
        <taxon>Pseudomonadota</taxon>
        <taxon>Gammaproteobacteria</taxon>
        <taxon>Pseudomonadales</taxon>
        <taxon>Pseudomonadaceae</taxon>
        <taxon>Pseudomonas</taxon>
    </lineage>
</organism>
<evidence type="ECO:0000313" key="3">
    <source>
        <dbReference type="Proteomes" id="UP000423257"/>
    </source>
</evidence>
<dbReference type="Proteomes" id="UP000423257">
    <property type="component" value="Unassembled WGS sequence"/>
</dbReference>
<reference evidence="2 3" key="1">
    <citation type="submission" date="2019-09" db="EMBL/GenBank/DDBJ databases">
        <title>Draft genome sequences of 48 bacterial type strains from the CCUG.</title>
        <authorList>
            <person name="Tunovic T."/>
            <person name="Pineiro-Iglesias B."/>
            <person name="Unosson C."/>
            <person name="Inganas E."/>
            <person name="Ohlen M."/>
            <person name="Cardew S."/>
            <person name="Jensie-Markopoulos S."/>
            <person name="Salva-Serra F."/>
            <person name="Jaen-Luchoro D."/>
            <person name="Karlsson R."/>
            <person name="Svensson-Stadler L."/>
            <person name="Chun J."/>
            <person name="Moore E."/>
        </authorList>
    </citation>
    <scope>NUCLEOTIDE SEQUENCE [LARGE SCALE GENOMIC DNA]</scope>
    <source>
        <strain evidence="2 3">CCUG 51524</strain>
    </source>
</reference>
<evidence type="ECO:0000313" key="2">
    <source>
        <dbReference type="EMBL" id="KAB0569749.1"/>
    </source>
</evidence>